<reference evidence="2 3" key="1">
    <citation type="submission" date="2013-12" db="EMBL/GenBank/DDBJ databases">
        <title>Draft genome sequence of Caloranaerobacter sp. H53214.</title>
        <authorList>
            <person name="Jiang L.J."/>
            <person name="Shao Z.Z."/>
            <person name="Long M.N."/>
        </authorList>
    </citation>
    <scope>NUCLEOTIDE SEQUENCE [LARGE SCALE GENOMIC DNA]</scope>
    <source>
        <strain evidence="2 3">H53214</strain>
    </source>
</reference>
<dbReference type="SUPFAM" id="SSF47413">
    <property type="entry name" value="lambda repressor-like DNA-binding domains"/>
    <property type="match status" value="1"/>
</dbReference>
<dbReference type="SMART" id="SM00530">
    <property type="entry name" value="HTH_XRE"/>
    <property type="match status" value="1"/>
</dbReference>
<dbReference type="Pfam" id="PF01381">
    <property type="entry name" value="HTH_3"/>
    <property type="match status" value="1"/>
</dbReference>
<dbReference type="RefSeq" id="WP_035162586.1">
    <property type="nucleotide sequence ID" value="NZ_AZTB01000012.1"/>
</dbReference>
<proteinExistence type="predicted"/>
<dbReference type="CDD" id="cd00093">
    <property type="entry name" value="HTH_XRE"/>
    <property type="match status" value="1"/>
</dbReference>
<comment type="caution">
    <text evidence="2">The sequence shown here is derived from an EMBL/GenBank/DDBJ whole genome shotgun (WGS) entry which is preliminary data.</text>
</comment>
<dbReference type="GO" id="GO:0003677">
    <property type="term" value="F:DNA binding"/>
    <property type="evidence" value="ECO:0007669"/>
    <property type="project" value="InterPro"/>
</dbReference>
<dbReference type="InterPro" id="IPR010982">
    <property type="entry name" value="Lambda_DNA-bd_dom_sf"/>
</dbReference>
<dbReference type="EMBL" id="AZTB01000012">
    <property type="protein sequence ID" value="KGG80892.1"/>
    <property type="molecule type" value="Genomic_DNA"/>
</dbReference>
<dbReference type="STRING" id="1156417.Y919_03875"/>
<evidence type="ECO:0000313" key="3">
    <source>
        <dbReference type="Proteomes" id="UP000029622"/>
    </source>
</evidence>
<dbReference type="PROSITE" id="PS50943">
    <property type="entry name" value="HTH_CROC1"/>
    <property type="match status" value="1"/>
</dbReference>
<name>A0A096BJ49_9FIRM</name>
<sequence length="82" mass="9441">MKLINDKQYKNLIGKRLKTARLKNNLTQQQVSIKLQTMGVYIDRASISKIEQCKRIVTDYELVAFSKLLGVSVSWLLGIEKE</sequence>
<dbReference type="Gene3D" id="1.10.260.40">
    <property type="entry name" value="lambda repressor-like DNA-binding domains"/>
    <property type="match status" value="1"/>
</dbReference>
<dbReference type="Proteomes" id="UP000029622">
    <property type="component" value="Unassembled WGS sequence"/>
</dbReference>
<feature type="domain" description="HTH cro/C1-type" evidence="1">
    <location>
        <begin position="17"/>
        <end position="76"/>
    </location>
</feature>
<organism evidence="2 3">
    <name type="scientific">Caloranaerobacter azorensis H53214</name>
    <dbReference type="NCBI Taxonomy" id="1156417"/>
    <lineage>
        <taxon>Bacteria</taxon>
        <taxon>Bacillati</taxon>
        <taxon>Bacillota</taxon>
        <taxon>Tissierellia</taxon>
        <taxon>Tissierellales</taxon>
        <taxon>Thermohalobacteraceae</taxon>
        <taxon>Caloranaerobacter</taxon>
    </lineage>
</organism>
<protein>
    <submittedName>
        <fullName evidence="2">XRE family transcriptional regulator</fullName>
    </submittedName>
</protein>
<dbReference type="InterPro" id="IPR001387">
    <property type="entry name" value="Cro/C1-type_HTH"/>
</dbReference>
<dbReference type="AlphaFoldDB" id="A0A096BJ49"/>
<accession>A0A096BJ49</accession>
<evidence type="ECO:0000313" key="2">
    <source>
        <dbReference type="EMBL" id="KGG80892.1"/>
    </source>
</evidence>
<evidence type="ECO:0000259" key="1">
    <source>
        <dbReference type="PROSITE" id="PS50943"/>
    </source>
</evidence>
<gene>
    <name evidence="2" type="ORF">Y919_03875</name>
</gene>